<gene>
    <name evidence="2" type="ORF">COLO4_14394</name>
</gene>
<feature type="compositionally biased region" description="Polar residues" evidence="1">
    <location>
        <begin position="21"/>
        <end position="34"/>
    </location>
</feature>
<organism evidence="2 3">
    <name type="scientific">Corchorus olitorius</name>
    <dbReference type="NCBI Taxonomy" id="93759"/>
    <lineage>
        <taxon>Eukaryota</taxon>
        <taxon>Viridiplantae</taxon>
        <taxon>Streptophyta</taxon>
        <taxon>Embryophyta</taxon>
        <taxon>Tracheophyta</taxon>
        <taxon>Spermatophyta</taxon>
        <taxon>Magnoliopsida</taxon>
        <taxon>eudicotyledons</taxon>
        <taxon>Gunneridae</taxon>
        <taxon>Pentapetalae</taxon>
        <taxon>rosids</taxon>
        <taxon>malvids</taxon>
        <taxon>Malvales</taxon>
        <taxon>Malvaceae</taxon>
        <taxon>Grewioideae</taxon>
        <taxon>Apeibeae</taxon>
        <taxon>Corchorus</taxon>
    </lineage>
</organism>
<keyword evidence="3" id="KW-1185">Reference proteome</keyword>
<feature type="region of interest" description="Disordered" evidence="1">
    <location>
        <begin position="99"/>
        <end position="138"/>
    </location>
</feature>
<sequence length="138" mass="14229">MGGCASRPKTNEDAPVEAPSSHENPQVVSETLVQEESKNDGGDQNQNEQPLVDLSEPEKADDVVVAAEPAVAAEEAPKPAEGDVVKADVDEVKVEATATTTTAVPVAKEAEADKSDAAAAAAPTKEEDKKDDAPLVTL</sequence>
<name>A0A1R3JSA4_9ROSI</name>
<dbReference type="AlphaFoldDB" id="A0A1R3JSA4"/>
<comment type="caution">
    <text evidence="2">The sequence shown here is derived from an EMBL/GenBank/DDBJ whole genome shotgun (WGS) entry which is preliminary data.</text>
</comment>
<accession>A0A1R3JSA4</accession>
<feature type="compositionally biased region" description="Basic and acidic residues" evidence="1">
    <location>
        <begin position="124"/>
        <end position="138"/>
    </location>
</feature>
<feature type="region of interest" description="Disordered" evidence="1">
    <location>
        <begin position="1"/>
        <end position="61"/>
    </location>
</feature>
<dbReference type="Proteomes" id="UP000187203">
    <property type="component" value="Unassembled WGS sequence"/>
</dbReference>
<protein>
    <submittedName>
        <fullName evidence="2">Uncharacterized protein</fullName>
    </submittedName>
</protein>
<evidence type="ECO:0000313" key="3">
    <source>
        <dbReference type="Proteomes" id="UP000187203"/>
    </source>
</evidence>
<evidence type="ECO:0000313" key="2">
    <source>
        <dbReference type="EMBL" id="OMO97726.1"/>
    </source>
</evidence>
<proteinExistence type="predicted"/>
<dbReference type="EMBL" id="AWUE01015419">
    <property type="protein sequence ID" value="OMO97726.1"/>
    <property type="molecule type" value="Genomic_DNA"/>
</dbReference>
<dbReference type="OrthoDB" id="1166561at2759"/>
<reference evidence="3" key="1">
    <citation type="submission" date="2013-09" db="EMBL/GenBank/DDBJ databases">
        <title>Corchorus olitorius genome sequencing.</title>
        <authorList>
            <person name="Alam M."/>
            <person name="Haque M.S."/>
            <person name="Islam M.S."/>
            <person name="Emdad E.M."/>
            <person name="Islam M.M."/>
            <person name="Ahmed B."/>
            <person name="Halim A."/>
            <person name="Hossen Q.M.M."/>
            <person name="Hossain M.Z."/>
            <person name="Ahmed R."/>
            <person name="Khan M.M."/>
            <person name="Islam R."/>
            <person name="Rashid M.M."/>
            <person name="Khan S.A."/>
            <person name="Rahman M.S."/>
            <person name="Alam M."/>
            <person name="Yahiya A.S."/>
            <person name="Khan M.S."/>
            <person name="Azam M.S."/>
            <person name="Haque T."/>
            <person name="Lashkar M.Z.H."/>
            <person name="Akhand A.I."/>
            <person name="Morshed G."/>
            <person name="Roy S."/>
            <person name="Uddin K.S."/>
            <person name="Rabeya T."/>
            <person name="Hossain A.S."/>
            <person name="Chowdhury A."/>
            <person name="Snigdha A.R."/>
            <person name="Mortoza M.S."/>
            <person name="Matin S.A."/>
            <person name="Hoque S.M.E."/>
            <person name="Islam M.K."/>
            <person name="Roy D.K."/>
            <person name="Haider R."/>
            <person name="Moosa M.M."/>
            <person name="Elias S.M."/>
            <person name="Hasan A.M."/>
            <person name="Jahan S."/>
            <person name="Shafiuddin M."/>
            <person name="Mahmood N."/>
            <person name="Shommy N.S."/>
        </authorList>
    </citation>
    <scope>NUCLEOTIDE SEQUENCE [LARGE SCALE GENOMIC DNA]</scope>
    <source>
        <strain evidence="3">cv. O-4</strain>
    </source>
</reference>
<evidence type="ECO:0000256" key="1">
    <source>
        <dbReference type="SAM" id="MobiDB-lite"/>
    </source>
</evidence>